<feature type="transmembrane region" description="Helical" evidence="1">
    <location>
        <begin position="98"/>
        <end position="117"/>
    </location>
</feature>
<feature type="transmembrane region" description="Helical" evidence="1">
    <location>
        <begin position="223"/>
        <end position="242"/>
    </location>
</feature>
<dbReference type="Proteomes" id="UP000540519">
    <property type="component" value="Unassembled WGS sequence"/>
</dbReference>
<dbReference type="OrthoDB" id="1467772at2"/>
<keyword evidence="1" id="KW-1133">Transmembrane helix</keyword>
<evidence type="ECO:0000256" key="1">
    <source>
        <dbReference type="SAM" id="Phobius"/>
    </source>
</evidence>
<feature type="transmembrane region" description="Helical" evidence="1">
    <location>
        <begin position="40"/>
        <end position="56"/>
    </location>
</feature>
<feature type="transmembrane region" description="Helical" evidence="1">
    <location>
        <begin position="76"/>
        <end position="92"/>
    </location>
</feature>
<protein>
    <recommendedName>
        <fullName evidence="4">Prenyltransferase</fullName>
    </recommendedName>
</protein>
<dbReference type="RefSeq" id="WP_155599409.1">
    <property type="nucleotide sequence ID" value="NZ_RCNR01000010.1"/>
</dbReference>
<dbReference type="AlphaFoldDB" id="A0A7X2ZSK9"/>
<keyword evidence="1" id="KW-0812">Transmembrane</keyword>
<evidence type="ECO:0000313" key="3">
    <source>
        <dbReference type="Proteomes" id="UP000540519"/>
    </source>
</evidence>
<keyword evidence="1" id="KW-0472">Membrane</keyword>
<feature type="transmembrane region" description="Helical" evidence="1">
    <location>
        <begin position="154"/>
        <end position="176"/>
    </location>
</feature>
<feature type="transmembrane region" description="Helical" evidence="1">
    <location>
        <begin position="197"/>
        <end position="217"/>
    </location>
</feature>
<dbReference type="EMBL" id="RCNR01000010">
    <property type="protein sequence ID" value="MUH35612.1"/>
    <property type="molecule type" value="Genomic_DNA"/>
</dbReference>
<organism evidence="2 3">
    <name type="scientific">Zobellia amurskyensis</name>
    <dbReference type="NCBI Taxonomy" id="248905"/>
    <lineage>
        <taxon>Bacteria</taxon>
        <taxon>Pseudomonadati</taxon>
        <taxon>Bacteroidota</taxon>
        <taxon>Flavobacteriia</taxon>
        <taxon>Flavobacteriales</taxon>
        <taxon>Flavobacteriaceae</taxon>
        <taxon>Zobellia</taxon>
    </lineage>
</organism>
<feature type="transmembrane region" description="Helical" evidence="1">
    <location>
        <begin position="254"/>
        <end position="270"/>
    </location>
</feature>
<sequence>MKALNRIFDFYLDASVHVALAVFALVHVTDITLGYGVDQHLAWFLFFGSIACYNFVKYGVEAKKYILVANRYHKNIQLVSFAALAIAFYHGWFLNFRVWIGVGGLVALTGLYAVPLLPHTRNLRSWGGLKIFIVALVWSGATVILPVLSEGGVIGKDVCIEAVQRFLFVLILLIPFEIRDLAYDSSELKTLPQRYGVANTKILGAFGTLPFFFLIFLKDNASIPEAIAGGIVFLILGILMFFTKRQQNKYFSSFWVEGISILWWILLVVLERVF</sequence>
<feature type="transmembrane region" description="Helical" evidence="1">
    <location>
        <begin position="7"/>
        <end position="28"/>
    </location>
</feature>
<keyword evidence="3" id="KW-1185">Reference proteome</keyword>
<reference evidence="2 3" key="1">
    <citation type="journal article" date="2019" name="Mar. Drugs">
        <title>Comparative Genomics and CAZyme Genome Repertoires of Marine Zobellia amurskyensis KMM 3526(T) and Zobellia laminariae KMM 3676(T).</title>
        <authorList>
            <person name="Chernysheva N."/>
            <person name="Bystritskaya E."/>
            <person name="Stenkova A."/>
            <person name="Golovkin I."/>
            <person name="Nedashkovskaya O."/>
            <person name="Isaeva M."/>
        </authorList>
    </citation>
    <scope>NUCLEOTIDE SEQUENCE [LARGE SCALE GENOMIC DNA]</scope>
    <source>
        <strain evidence="2 3">KMM 3526</strain>
    </source>
</reference>
<accession>A0A7X2ZSK9</accession>
<gene>
    <name evidence="2" type="ORF">D9O36_07160</name>
</gene>
<evidence type="ECO:0008006" key="4">
    <source>
        <dbReference type="Google" id="ProtNLM"/>
    </source>
</evidence>
<evidence type="ECO:0000313" key="2">
    <source>
        <dbReference type="EMBL" id="MUH35612.1"/>
    </source>
</evidence>
<feature type="transmembrane region" description="Helical" evidence="1">
    <location>
        <begin position="129"/>
        <end position="148"/>
    </location>
</feature>
<name>A0A7X2ZSK9_9FLAO</name>
<proteinExistence type="predicted"/>
<comment type="caution">
    <text evidence="2">The sequence shown here is derived from an EMBL/GenBank/DDBJ whole genome shotgun (WGS) entry which is preliminary data.</text>
</comment>